<keyword evidence="3" id="KW-1185">Reference proteome</keyword>
<dbReference type="EMBL" id="CP001804">
    <property type="protein sequence ID" value="ACY13510.1"/>
    <property type="molecule type" value="Genomic_DNA"/>
</dbReference>
<dbReference type="Proteomes" id="UP000001880">
    <property type="component" value="Chromosome"/>
</dbReference>
<dbReference type="KEGG" id="hoh:Hoch_0712"/>
<name>D0LMW9_HALO1</name>
<gene>
    <name evidence="1" type="ordered locus">Hoch_0712</name>
    <name evidence="2" type="ordered locus">Hoch_0900</name>
</gene>
<evidence type="ECO:0000313" key="1">
    <source>
        <dbReference type="EMBL" id="ACY13340.1"/>
    </source>
</evidence>
<dbReference type="RefSeq" id="WP_012825967.1">
    <property type="nucleotide sequence ID" value="NC_013440.1"/>
</dbReference>
<sequence>MELPAERLVAAVVRDLLACAALPTEPGPRGIGGLERGYAVTATDRGKHLMSTCITRENAERRPECTTHKNAAQEVMRT</sequence>
<dbReference type="STRING" id="502025.Hoch_0712"/>
<evidence type="ECO:0000313" key="2">
    <source>
        <dbReference type="EMBL" id="ACY13510.1"/>
    </source>
</evidence>
<dbReference type="HOGENOM" id="CLU_2617103_0_0_7"/>
<organism evidence="1 3">
    <name type="scientific">Haliangium ochraceum (strain DSM 14365 / JCM 11303 / SMP-2)</name>
    <dbReference type="NCBI Taxonomy" id="502025"/>
    <lineage>
        <taxon>Bacteria</taxon>
        <taxon>Pseudomonadati</taxon>
        <taxon>Myxococcota</taxon>
        <taxon>Polyangia</taxon>
        <taxon>Haliangiales</taxon>
        <taxon>Kofleriaceae</taxon>
        <taxon>Haliangium</taxon>
    </lineage>
</organism>
<accession>D0LMW9</accession>
<dbReference type="AlphaFoldDB" id="D0LMW9"/>
<evidence type="ECO:0000313" key="3">
    <source>
        <dbReference type="Proteomes" id="UP000001880"/>
    </source>
</evidence>
<dbReference type="EMBL" id="CP001804">
    <property type="protein sequence ID" value="ACY13340.1"/>
    <property type="molecule type" value="Genomic_DNA"/>
</dbReference>
<dbReference type="KEGG" id="hoh:Hoch_0900"/>
<proteinExistence type="predicted"/>
<protein>
    <submittedName>
        <fullName evidence="1">Uncharacterized protein</fullName>
    </submittedName>
</protein>
<reference evidence="1 3" key="1">
    <citation type="journal article" date="2010" name="Stand. Genomic Sci.">
        <title>Complete genome sequence of Haliangium ochraceum type strain (SMP-2).</title>
        <authorList>
            <consortium name="US DOE Joint Genome Institute (JGI-PGF)"/>
            <person name="Ivanova N."/>
            <person name="Daum C."/>
            <person name="Lang E."/>
            <person name="Abt B."/>
            <person name="Kopitz M."/>
            <person name="Saunders E."/>
            <person name="Lapidus A."/>
            <person name="Lucas S."/>
            <person name="Glavina Del Rio T."/>
            <person name="Nolan M."/>
            <person name="Tice H."/>
            <person name="Copeland A."/>
            <person name="Cheng J.F."/>
            <person name="Chen F."/>
            <person name="Bruce D."/>
            <person name="Goodwin L."/>
            <person name="Pitluck S."/>
            <person name="Mavromatis K."/>
            <person name="Pati A."/>
            <person name="Mikhailova N."/>
            <person name="Chen A."/>
            <person name="Palaniappan K."/>
            <person name="Land M."/>
            <person name="Hauser L."/>
            <person name="Chang Y.J."/>
            <person name="Jeffries C.D."/>
            <person name="Detter J.C."/>
            <person name="Brettin T."/>
            <person name="Rohde M."/>
            <person name="Goker M."/>
            <person name="Bristow J."/>
            <person name="Markowitz V."/>
            <person name="Eisen J.A."/>
            <person name="Hugenholtz P."/>
            <person name="Kyrpides N.C."/>
            <person name="Klenk H.P."/>
        </authorList>
    </citation>
    <scope>NUCLEOTIDE SEQUENCE [LARGE SCALE GENOMIC DNA]</scope>
    <source>
        <strain evidence="1">DSM 14365</strain>
        <strain evidence="3">DSM 14365 / CIP 107738 / JCM 11303 / AJ 13395 / SMP-2</strain>
    </source>
</reference>